<dbReference type="PANTHER" id="PTHR23155:SF1098">
    <property type="entry name" value="OS11G0678400 PROTEIN"/>
    <property type="match status" value="1"/>
</dbReference>
<evidence type="ECO:0000256" key="2">
    <source>
        <dbReference type="ARBA" id="ARBA00022614"/>
    </source>
</evidence>
<evidence type="ECO:0000256" key="4">
    <source>
        <dbReference type="ARBA" id="ARBA00022741"/>
    </source>
</evidence>
<reference evidence="12" key="1">
    <citation type="submission" date="2021-07" db="EMBL/GenBank/DDBJ databases">
        <title>Genome-wide identification of the NLR gene family in Haynaldia villosa by SMRT-RenSeq.</title>
        <authorList>
            <person name="Huang Z."/>
            <person name="Qiao F."/>
            <person name="Yang B."/>
            <person name="Liu J."/>
            <person name="Liu Y."/>
            <person name="Wulff B.B.H."/>
            <person name="Hu P."/>
            <person name="Lv Z."/>
            <person name="Zhang R."/>
            <person name="Chen P."/>
            <person name="Xing L."/>
            <person name="Cao A."/>
        </authorList>
    </citation>
    <scope>NUCLEOTIDE SEQUENCE</scope>
    <source>
        <strain evidence="12">Hv_Contig_1095_nlr_1</strain>
    </source>
</reference>
<dbReference type="GO" id="GO:0009626">
    <property type="term" value="P:plant-type hypersensitive response"/>
    <property type="evidence" value="ECO:0007669"/>
    <property type="project" value="UniProtKB-ARBA"/>
</dbReference>
<dbReference type="EMBL" id="MZ672859">
    <property type="protein sequence ID" value="UBY07458.1"/>
    <property type="molecule type" value="mRNA"/>
</dbReference>
<feature type="chain" id="PRO_5035430491" evidence="7">
    <location>
        <begin position="19"/>
        <end position="916"/>
    </location>
</feature>
<dbReference type="PANTHER" id="PTHR23155">
    <property type="entry name" value="DISEASE RESISTANCE PROTEIN RP"/>
    <property type="match status" value="1"/>
</dbReference>
<dbReference type="Pfam" id="PF23598">
    <property type="entry name" value="LRR_14"/>
    <property type="match status" value="1"/>
</dbReference>
<proteinExistence type="evidence at transcript level"/>
<feature type="domain" description="Disease resistance R13L4/SHOC-2-like LRR" evidence="11">
    <location>
        <begin position="561"/>
        <end position="885"/>
    </location>
</feature>
<dbReference type="PRINTS" id="PR00364">
    <property type="entry name" value="DISEASERSIST"/>
</dbReference>
<keyword evidence="3" id="KW-0677">Repeat</keyword>
<dbReference type="AlphaFoldDB" id="A0A8K1MFY2"/>
<dbReference type="SUPFAM" id="SSF52058">
    <property type="entry name" value="L domain-like"/>
    <property type="match status" value="1"/>
</dbReference>
<evidence type="ECO:0000256" key="3">
    <source>
        <dbReference type="ARBA" id="ARBA00022737"/>
    </source>
</evidence>
<evidence type="ECO:0000256" key="7">
    <source>
        <dbReference type="SAM" id="SignalP"/>
    </source>
</evidence>
<dbReference type="FunFam" id="3.40.50.300:FF:001091">
    <property type="entry name" value="Probable disease resistance protein At1g61300"/>
    <property type="match status" value="1"/>
</dbReference>
<evidence type="ECO:0000256" key="6">
    <source>
        <dbReference type="ARBA" id="ARBA00023054"/>
    </source>
</evidence>
<dbReference type="Gene3D" id="1.10.10.10">
    <property type="entry name" value="Winged helix-like DNA-binding domain superfamily/Winged helix DNA-binding domain"/>
    <property type="match status" value="1"/>
</dbReference>
<dbReference type="Pfam" id="PF18052">
    <property type="entry name" value="Rx_N"/>
    <property type="match status" value="1"/>
</dbReference>
<keyword evidence="4" id="KW-0547">Nucleotide-binding</keyword>
<keyword evidence="7" id="KW-0732">Signal</keyword>
<sequence length="916" mass="105242">MAEIVIILALRKIGTALAKGVAEQANVQFGKYGTQLLELQGSMGRVGRELRIMHDVLCQMDIRSRNNQVYEGWLEEVQKVAYVMEDMVDEYLYLVGREHDIGCCFFLKKGFKKPRSLLSLNKIASSVKEIEKDLSHLSDAKIRWVPTINNGDASNSNYIVKRSRELANISRSLDEEDLVGVDKNREKLEQWLAGDDLECSVISLLGMGGLGKTALAANVYKKEREKFQCYAWVSISQTYSREDVLRSMIKQLFKDNASVLSSTLAMDIMSLEETLKKYLEQRKYFIILDDVWDPEAFDDFSRMFIHNDKGSRVMLTTREARVAALASRGCILTLEALPEDKAWDLFCKKAFPRDTNHECPAELKLSSKEIVSKCKGLPLAIVSVGSLLRVCEKTVEEWRRINDQLTWEIINNSSLDHIRNVLHLSFIYLPTYLKSCFLYCSLFPEDYHFKRKQLVRLWTAEGFIEERGESTIEEVAEGYLKELVDRNMLQLVERNTFGRMKKFRMHDLVRELAVDLCKKNCFGVSYEDQCGGSHEMAGRRLVLHKLKKDIEQPLSNMHQLRTVITMGDSKSSFSLLPLLCKESRYMTVLELSGLPMEEIPDAIGDLFNLRHLGLRGSKVKMLPKTIEKLSNLLTLDLYESNIHKLPSEIVKLKKLRHLFAEREIDPTRRELKWGSGMCIPNGLGNLTNLQTLQALEAQDESLRHLGELRQMRSLRLWNVKGIYCGRISESLVQMRYLSYLDLNASDENEVLLLNVCLPSLQTLVLRGRLVERALDGSPLFQAVGGQNLYTLSLYWSQLKEDPLPSLSRLSNLTRLHFIRAYNGEQLTFLTGWFPKLKVLWLKDLPNLSRLEIQQGALASLEKLTLTNLSSMRKVPHGIEFLMPLQYLGFHEISSDFLTLLRHSAIRGQQWWYILRD</sequence>
<feature type="domain" description="NB-ARC" evidence="8">
    <location>
        <begin position="183"/>
        <end position="354"/>
    </location>
</feature>
<dbReference type="Pfam" id="PF23559">
    <property type="entry name" value="WHD_DRP"/>
    <property type="match status" value="1"/>
</dbReference>
<feature type="domain" description="Disease resistance protein winged helix" evidence="10">
    <location>
        <begin position="442"/>
        <end position="513"/>
    </location>
</feature>
<dbReference type="Gene3D" id="3.80.10.10">
    <property type="entry name" value="Ribonuclease Inhibitor"/>
    <property type="match status" value="1"/>
</dbReference>
<evidence type="ECO:0000313" key="12">
    <source>
        <dbReference type="EMBL" id="UBY07458.1"/>
    </source>
</evidence>
<evidence type="ECO:0000259" key="11">
    <source>
        <dbReference type="Pfam" id="PF23598"/>
    </source>
</evidence>
<dbReference type="Gene3D" id="1.10.8.430">
    <property type="entry name" value="Helical domain of apoptotic protease-activating factors"/>
    <property type="match status" value="1"/>
</dbReference>
<keyword evidence="2" id="KW-0433">Leucine-rich repeat</keyword>
<feature type="domain" description="Disease resistance N-terminal" evidence="9">
    <location>
        <begin position="9"/>
        <end position="107"/>
    </location>
</feature>
<dbReference type="InterPro" id="IPR041118">
    <property type="entry name" value="Rx_N"/>
</dbReference>
<comment type="similarity">
    <text evidence="1">Belongs to the disease resistance NB-LRR family.</text>
</comment>
<dbReference type="GO" id="GO:0043531">
    <property type="term" value="F:ADP binding"/>
    <property type="evidence" value="ECO:0007669"/>
    <property type="project" value="InterPro"/>
</dbReference>
<evidence type="ECO:0000259" key="8">
    <source>
        <dbReference type="Pfam" id="PF00931"/>
    </source>
</evidence>
<dbReference type="FunFam" id="1.10.10.10:FF:000322">
    <property type="entry name" value="Probable disease resistance protein At1g63360"/>
    <property type="match status" value="1"/>
</dbReference>
<evidence type="ECO:0000256" key="5">
    <source>
        <dbReference type="ARBA" id="ARBA00022821"/>
    </source>
</evidence>
<dbReference type="InterPro" id="IPR044974">
    <property type="entry name" value="Disease_R_plants"/>
</dbReference>
<dbReference type="SUPFAM" id="SSF52540">
    <property type="entry name" value="P-loop containing nucleoside triphosphate hydrolases"/>
    <property type="match status" value="1"/>
</dbReference>
<dbReference type="Pfam" id="PF00931">
    <property type="entry name" value="NB-ARC"/>
    <property type="match status" value="1"/>
</dbReference>
<evidence type="ECO:0000259" key="10">
    <source>
        <dbReference type="Pfam" id="PF23559"/>
    </source>
</evidence>
<dbReference type="InterPro" id="IPR042197">
    <property type="entry name" value="Apaf_helical"/>
</dbReference>
<dbReference type="GO" id="GO:0042742">
    <property type="term" value="P:defense response to bacterium"/>
    <property type="evidence" value="ECO:0007669"/>
    <property type="project" value="UniProtKB-ARBA"/>
</dbReference>
<feature type="signal peptide" evidence="7">
    <location>
        <begin position="1"/>
        <end position="18"/>
    </location>
</feature>
<dbReference type="InterPro" id="IPR058922">
    <property type="entry name" value="WHD_DRP"/>
</dbReference>
<dbReference type="InterPro" id="IPR032675">
    <property type="entry name" value="LRR_dom_sf"/>
</dbReference>
<accession>A0A8K1MFY2</accession>
<evidence type="ECO:0000256" key="1">
    <source>
        <dbReference type="ARBA" id="ARBA00008894"/>
    </source>
</evidence>
<name>A0A8K1MFY2_9POAL</name>
<keyword evidence="5" id="KW-0611">Plant defense</keyword>
<dbReference type="InterPro" id="IPR036388">
    <property type="entry name" value="WH-like_DNA-bd_sf"/>
</dbReference>
<protein>
    <submittedName>
        <fullName evidence="12">NBS-LRR disease resistance protein</fullName>
    </submittedName>
</protein>
<dbReference type="Gene3D" id="1.20.5.4130">
    <property type="match status" value="1"/>
</dbReference>
<evidence type="ECO:0000259" key="9">
    <source>
        <dbReference type="Pfam" id="PF18052"/>
    </source>
</evidence>
<dbReference type="InterPro" id="IPR055414">
    <property type="entry name" value="LRR_R13L4/SHOC2-like"/>
</dbReference>
<organism evidence="12">
    <name type="scientific">Dasypyrum villosum</name>
    <dbReference type="NCBI Taxonomy" id="40247"/>
    <lineage>
        <taxon>Eukaryota</taxon>
        <taxon>Viridiplantae</taxon>
        <taxon>Streptophyta</taxon>
        <taxon>Embryophyta</taxon>
        <taxon>Tracheophyta</taxon>
        <taxon>Spermatophyta</taxon>
        <taxon>Magnoliopsida</taxon>
        <taxon>Liliopsida</taxon>
        <taxon>Poales</taxon>
        <taxon>Poaceae</taxon>
        <taxon>BOP clade</taxon>
        <taxon>Pooideae</taxon>
        <taxon>Triticodae</taxon>
        <taxon>Triticeae</taxon>
        <taxon>Triticinae</taxon>
        <taxon>Dasypyrum</taxon>
    </lineage>
</organism>
<dbReference type="InterPro" id="IPR002182">
    <property type="entry name" value="NB-ARC"/>
</dbReference>
<dbReference type="InterPro" id="IPR027417">
    <property type="entry name" value="P-loop_NTPase"/>
</dbReference>
<keyword evidence="6" id="KW-0175">Coiled coil</keyword>
<dbReference type="GO" id="GO:0002758">
    <property type="term" value="P:innate immune response-activating signaling pathway"/>
    <property type="evidence" value="ECO:0007669"/>
    <property type="project" value="UniProtKB-ARBA"/>
</dbReference>
<dbReference type="Gene3D" id="3.40.50.300">
    <property type="entry name" value="P-loop containing nucleotide triphosphate hydrolases"/>
    <property type="match status" value="1"/>
</dbReference>